<dbReference type="Pfam" id="PF01636">
    <property type="entry name" value="APH"/>
    <property type="match status" value="1"/>
</dbReference>
<evidence type="ECO:0000259" key="1">
    <source>
        <dbReference type="Pfam" id="PF01636"/>
    </source>
</evidence>
<dbReference type="AlphaFoldDB" id="A0A8S0W429"/>
<gene>
    <name evidence="2" type="ORF">AAE3_LOCUS11837</name>
</gene>
<comment type="caution">
    <text evidence="2">The sequence shown here is derived from an EMBL/GenBank/DDBJ whole genome shotgun (WGS) entry which is preliminary data.</text>
</comment>
<organism evidence="2 3">
    <name type="scientific">Cyclocybe aegerita</name>
    <name type="common">Black poplar mushroom</name>
    <name type="synonym">Agrocybe aegerita</name>
    <dbReference type="NCBI Taxonomy" id="1973307"/>
    <lineage>
        <taxon>Eukaryota</taxon>
        <taxon>Fungi</taxon>
        <taxon>Dikarya</taxon>
        <taxon>Basidiomycota</taxon>
        <taxon>Agaricomycotina</taxon>
        <taxon>Agaricomycetes</taxon>
        <taxon>Agaricomycetidae</taxon>
        <taxon>Agaricales</taxon>
        <taxon>Agaricineae</taxon>
        <taxon>Bolbitiaceae</taxon>
        <taxon>Cyclocybe</taxon>
    </lineage>
</organism>
<dbReference type="InterPro" id="IPR051678">
    <property type="entry name" value="AGP_Transferase"/>
</dbReference>
<dbReference type="Proteomes" id="UP000467700">
    <property type="component" value="Unassembled WGS sequence"/>
</dbReference>
<dbReference type="SUPFAM" id="SSF56801">
    <property type="entry name" value="Acetyl-CoA synthetase-like"/>
    <property type="match status" value="1"/>
</dbReference>
<name>A0A8S0W429_CYCAE</name>
<protein>
    <recommendedName>
        <fullName evidence="1">Aminoglycoside phosphotransferase domain-containing protein</fullName>
    </recommendedName>
</protein>
<dbReference type="OrthoDB" id="8300194at2759"/>
<dbReference type="EMBL" id="CACVBS010000079">
    <property type="protein sequence ID" value="CAA7269485.1"/>
    <property type="molecule type" value="Genomic_DNA"/>
</dbReference>
<dbReference type="PANTHER" id="PTHR21310">
    <property type="entry name" value="AMINOGLYCOSIDE PHOSPHOTRANSFERASE-RELATED-RELATED"/>
    <property type="match status" value="1"/>
</dbReference>
<reference evidence="2 3" key="1">
    <citation type="submission" date="2020-01" db="EMBL/GenBank/DDBJ databases">
        <authorList>
            <person name="Gupta K D."/>
        </authorList>
    </citation>
    <scope>NUCLEOTIDE SEQUENCE [LARGE SCALE GENOMIC DNA]</scope>
</reference>
<sequence>MKAGSSVAGRAKVLHSYQVSASHVVPIFSTSPLDLTISMIAILLVGAAYIILPFPKVGEIEEVLNLGEARSPVALSRERRSQLSSFSVKVIDPQELLHESYLGLSSTEVLPPCTLSPDQTAFLFSSFEDVDYIRTSHAQATERLRALFDSFKVTMTSRVLVIPNSSSRMVHGILWNVFSHGATLCVSSSESSPLSSITYSHCSHVVLDSDDALQNIKQFREQSDLSDDSACKLPILIVPDEITWDSGLFENAIQYNETTTSLKKEPEVTIQHKIEILYQSPSQALDVLEVLASIPSGQILHQTGSIITKIRDDLVVKYGCGVFHAEAAAMLFVREHTQIRVPAVHLVFRHRSMTHIVMEYVDGTSLDLSWLDLDDDRRPTVLSKVSEYIQQLRSIEYTSSHPGPIGGTVCRGPWFTLYNAGPFSTHSALVAWLNHKHKVGGGAGDGFSDAYKLVFTHQDLAPRNFMLDKDGQLWMIDWELAGWYPAYFEYACTASVRGAPSDWIDALLRMLGPFKEESSTLESITGALERLPFA</sequence>
<dbReference type="InterPro" id="IPR002575">
    <property type="entry name" value="Aminoglycoside_PTrfase"/>
</dbReference>
<dbReference type="SUPFAM" id="SSF56112">
    <property type="entry name" value="Protein kinase-like (PK-like)"/>
    <property type="match status" value="1"/>
</dbReference>
<dbReference type="InterPro" id="IPR011009">
    <property type="entry name" value="Kinase-like_dom_sf"/>
</dbReference>
<keyword evidence="3" id="KW-1185">Reference proteome</keyword>
<accession>A0A8S0W429</accession>
<dbReference type="Gene3D" id="3.90.1200.10">
    <property type="match status" value="1"/>
</dbReference>
<dbReference type="PANTHER" id="PTHR21310:SF39">
    <property type="entry name" value="AMINOGLYCOSIDE PHOSPHOTRANSFERASE DOMAIN-CONTAINING PROTEIN"/>
    <property type="match status" value="1"/>
</dbReference>
<dbReference type="Gene3D" id="3.40.50.12780">
    <property type="entry name" value="N-terminal domain of ligase-like"/>
    <property type="match status" value="1"/>
</dbReference>
<feature type="domain" description="Aminoglycoside phosphotransferase" evidence="1">
    <location>
        <begin position="324"/>
        <end position="512"/>
    </location>
</feature>
<evidence type="ECO:0000313" key="2">
    <source>
        <dbReference type="EMBL" id="CAA7269485.1"/>
    </source>
</evidence>
<evidence type="ECO:0000313" key="3">
    <source>
        <dbReference type="Proteomes" id="UP000467700"/>
    </source>
</evidence>
<dbReference type="InterPro" id="IPR042099">
    <property type="entry name" value="ANL_N_sf"/>
</dbReference>
<proteinExistence type="predicted"/>